<accession>A0A8S9RL91</accession>
<comment type="caution">
    <text evidence="13">The sequence shown here is derived from an EMBL/GenBank/DDBJ whole genome shotgun (WGS) entry which is preliminary data.</text>
</comment>
<evidence type="ECO:0000256" key="9">
    <source>
        <dbReference type="ARBA" id="ARBA00023242"/>
    </source>
</evidence>
<dbReference type="SUPFAM" id="SSF54001">
    <property type="entry name" value="Cysteine proteinases"/>
    <property type="match status" value="1"/>
</dbReference>
<dbReference type="CDD" id="cd01795">
    <property type="entry name" value="Ubl_USP48"/>
    <property type="match status" value="1"/>
</dbReference>
<comment type="catalytic activity">
    <reaction evidence="1">
        <text>Thiol-dependent hydrolysis of ester, thioester, amide, peptide and isopeptide bonds formed by the C-terminal Gly of ubiquitin (a 76-residue protein attached to proteins as an intracellular targeting signal).</text>
        <dbReference type="EC" id="3.4.19.12"/>
    </reaction>
</comment>
<dbReference type="GO" id="GO:0004843">
    <property type="term" value="F:cysteine-type deubiquitinase activity"/>
    <property type="evidence" value="ECO:0007669"/>
    <property type="project" value="UniProtKB-EC"/>
</dbReference>
<keyword evidence="9" id="KW-0539">Nucleus</keyword>
<dbReference type="PANTHER" id="PTHR24006">
    <property type="entry name" value="UBIQUITIN CARBOXYL-TERMINAL HYDROLASE"/>
    <property type="match status" value="1"/>
</dbReference>
<gene>
    <name evidence="13" type="ORF">F2Q69_00061390</name>
</gene>
<keyword evidence="7" id="KW-0378">Hydrolase</keyword>
<dbReference type="EC" id="3.4.19.12" evidence="4"/>
<dbReference type="InterPro" id="IPR018200">
    <property type="entry name" value="USP_CS"/>
</dbReference>
<dbReference type="GO" id="GO:0005829">
    <property type="term" value="C:cytosol"/>
    <property type="evidence" value="ECO:0007669"/>
    <property type="project" value="TreeGrafter"/>
</dbReference>
<evidence type="ECO:0000313" key="14">
    <source>
        <dbReference type="Proteomes" id="UP000712600"/>
    </source>
</evidence>
<feature type="domain" description="USP" evidence="12">
    <location>
        <begin position="1"/>
        <end position="258"/>
    </location>
</feature>
<dbReference type="Pfam" id="PF00443">
    <property type="entry name" value="UCH"/>
    <property type="match status" value="1"/>
</dbReference>
<keyword evidence="8" id="KW-0788">Thiol protease</keyword>
<feature type="compositionally biased region" description="Polar residues" evidence="10">
    <location>
        <begin position="211"/>
        <end position="227"/>
    </location>
</feature>
<organism evidence="13 14">
    <name type="scientific">Brassica cretica</name>
    <name type="common">Mustard</name>
    <dbReference type="NCBI Taxonomy" id="69181"/>
    <lineage>
        <taxon>Eukaryota</taxon>
        <taxon>Viridiplantae</taxon>
        <taxon>Streptophyta</taxon>
        <taxon>Embryophyta</taxon>
        <taxon>Tracheophyta</taxon>
        <taxon>Spermatophyta</taxon>
        <taxon>Magnoliopsida</taxon>
        <taxon>eudicotyledons</taxon>
        <taxon>Gunneridae</taxon>
        <taxon>Pentapetalae</taxon>
        <taxon>rosids</taxon>
        <taxon>malvids</taxon>
        <taxon>Brassicales</taxon>
        <taxon>Brassicaceae</taxon>
        <taxon>Brassiceae</taxon>
        <taxon>Brassica</taxon>
    </lineage>
</organism>
<dbReference type="Proteomes" id="UP000712600">
    <property type="component" value="Unassembled WGS sequence"/>
</dbReference>
<keyword evidence="5" id="KW-0645">Protease</keyword>
<dbReference type="InterPro" id="IPR050164">
    <property type="entry name" value="Peptidase_C19"/>
</dbReference>
<dbReference type="Gene3D" id="3.90.70.10">
    <property type="entry name" value="Cysteine proteinases"/>
    <property type="match status" value="1"/>
</dbReference>
<feature type="domain" description="Ubiquitin-like" evidence="11">
    <location>
        <begin position="449"/>
        <end position="523"/>
    </location>
</feature>
<dbReference type="InterPro" id="IPR038765">
    <property type="entry name" value="Papain-like_cys_pep_sf"/>
</dbReference>
<keyword evidence="6" id="KW-0833">Ubl conjugation pathway</keyword>
<evidence type="ECO:0000256" key="2">
    <source>
        <dbReference type="ARBA" id="ARBA00004123"/>
    </source>
</evidence>
<evidence type="ECO:0000256" key="8">
    <source>
        <dbReference type="ARBA" id="ARBA00022807"/>
    </source>
</evidence>
<comment type="similarity">
    <text evidence="3">Belongs to the peptidase C19 family.</text>
</comment>
<evidence type="ECO:0000256" key="4">
    <source>
        <dbReference type="ARBA" id="ARBA00012759"/>
    </source>
</evidence>
<evidence type="ECO:0000256" key="10">
    <source>
        <dbReference type="SAM" id="MobiDB-lite"/>
    </source>
</evidence>
<evidence type="ECO:0000256" key="6">
    <source>
        <dbReference type="ARBA" id="ARBA00022786"/>
    </source>
</evidence>
<dbReference type="SUPFAM" id="SSF54236">
    <property type="entry name" value="Ubiquitin-like"/>
    <property type="match status" value="1"/>
</dbReference>
<comment type="subcellular location">
    <subcellularLocation>
        <location evidence="2">Nucleus</location>
    </subcellularLocation>
</comment>
<dbReference type="PROSITE" id="PS00973">
    <property type="entry name" value="USP_2"/>
    <property type="match status" value="1"/>
</dbReference>
<evidence type="ECO:0000256" key="7">
    <source>
        <dbReference type="ARBA" id="ARBA00022801"/>
    </source>
</evidence>
<dbReference type="InterPro" id="IPR029071">
    <property type="entry name" value="Ubiquitin-like_domsf"/>
</dbReference>
<dbReference type="GO" id="GO:0016579">
    <property type="term" value="P:protein deubiquitination"/>
    <property type="evidence" value="ECO:0007669"/>
    <property type="project" value="InterPro"/>
</dbReference>
<dbReference type="PROSITE" id="PS50235">
    <property type="entry name" value="USP_3"/>
    <property type="match status" value="1"/>
</dbReference>
<dbReference type="Gene3D" id="3.10.20.90">
    <property type="entry name" value="Phosphatidylinositol 3-kinase Catalytic Subunit, Chain A, domain 1"/>
    <property type="match status" value="1"/>
</dbReference>
<evidence type="ECO:0000256" key="3">
    <source>
        <dbReference type="ARBA" id="ARBA00009085"/>
    </source>
</evidence>
<reference evidence="13" key="1">
    <citation type="submission" date="2019-12" db="EMBL/GenBank/DDBJ databases">
        <title>Genome sequencing and annotation of Brassica cretica.</title>
        <authorList>
            <person name="Studholme D.J."/>
            <person name="Sarris P."/>
        </authorList>
    </citation>
    <scope>NUCLEOTIDE SEQUENCE</scope>
    <source>
        <strain evidence="13">PFS-109/04</strain>
        <tissue evidence="13">Leaf</tissue>
    </source>
</reference>
<dbReference type="InterPro" id="IPR001394">
    <property type="entry name" value="Peptidase_C19_UCH"/>
</dbReference>
<evidence type="ECO:0000313" key="13">
    <source>
        <dbReference type="EMBL" id="KAF3573092.1"/>
    </source>
</evidence>
<dbReference type="GO" id="GO:0006508">
    <property type="term" value="P:proteolysis"/>
    <property type="evidence" value="ECO:0007669"/>
    <property type="project" value="UniProtKB-KW"/>
</dbReference>
<feature type="region of interest" description="Disordered" evidence="10">
    <location>
        <begin position="204"/>
        <end position="235"/>
    </location>
</feature>
<dbReference type="EMBL" id="QGKX02000095">
    <property type="protein sequence ID" value="KAF3573092.1"/>
    <property type="molecule type" value="Genomic_DNA"/>
</dbReference>
<dbReference type="InterPro" id="IPR000626">
    <property type="entry name" value="Ubiquitin-like_dom"/>
</dbReference>
<sequence length="568" mass="63594">MGFSRIYMSSPLCFSPCLSVAYAILEFPRPKQLCRISSAVVSRMCSKCGRESEASSKVEDFYALELNIKGLKSLDDSLNDYLSLEHLNGDNQYFCGSCDARVDATRCIKLRTLPPVITFQLKRCVFLPKTTAKKKITSSLSFPQVLDMRSRLAESSENELTYELSAVLIHKGSAVNSGHYVAHIKDEKTGLWWKFDDEQVSELGTHPFDGGSSSTAQSESNGAASSGKTKDVKQSGSSSIKSEVFSSSDAYMLMYSLRCCKKESQEGQRENPLDIANGEVASVQQPEGCYLPSHLDKWINDLNATFLEACKQFDLTKESQLKTLTERRQETDKLTIIPEDDWKYFCEEWGGIVEKGVSALIEDGSNTNRSASQDVIDLDQDSSPDVNMEIDNQQLIIRTFPEVCEECIGERESCELMQKLTYSEGDVSVCLVRGKEAPKSMLNASDSSFEVDRRTSKRSRRTNYGKQTSLKVSATTTVYQLKMMIWQLLGVMKENQELHKGTQLIDQESATLADMNIFPGDKLWVRDTEIHEHRDIADELCDTKSGPQDIEEGFRGTLLTGDITFEAC</sequence>
<dbReference type="PROSITE" id="PS50053">
    <property type="entry name" value="UBIQUITIN_2"/>
    <property type="match status" value="1"/>
</dbReference>
<dbReference type="PANTHER" id="PTHR24006:SF722">
    <property type="entry name" value="UBIQUITIN CARBOXYL-TERMINAL HYDROLASE 48"/>
    <property type="match status" value="1"/>
</dbReference>
<dbReference type="InterPro" id="IPR044743">
    <property type="entry name" value="Ubl_USP48"/>
</dbReference>
<evidence type="ECO:0000256" key="1">
    <source>
        <dbReference type="ARBA" id="ARBA00000707"/>
    </source>
</evidence>
<feature type="region of interest" description="Disordered" evidence="10">
    <location>
        <begin position="364"/>
        <end position="384"/>
    </location>
</feature>
<name>A0A8S9RL91_BRACR</name>
<proteinExistence type="inferred from homology"/>
<dbReference type="GO" id="GO:0004197">
    <property type="term" value="F:cysteine-type endopeptidase activity"/>
    <property type="evidence" value="ECO:0007669"/>
    <property type="project" value="InterPro"/>
</dbReference>
<dbReference type="AlphaFoldDB" id="A0A8S9RL91"/>
<protein>
    <recommendedName>
        <fullName evidence="4">ubiquitinyl hydrolase 1</fullName>
        <ecNumber evidence="4">3.4.19.12</ecNumber>
    </recommendedName>
</protein>
<evidence type="ECO:0000259" key="12">
    <source>
        <dbReference type="PROSITE" id="PS50235"/>
    </source>
</evidence>
<evidence type="ECO:0000259" key="11">
    <source>
        <dbReference type="PROSITE" id="PS50053"/>
    </source>
</evidence>
<dbReference type="InterPro" id="IPR028889">
    <property type="entry name" value="USP"/>
</dbReference>
<dbReference type="GO" id="GO:0005634">
    <property type="term" value="C:nucleus"/>
    <property type="evidence" value="ECO:0007669"/>
    <property type="project" value="UniProtKB-SubCell"/>
</dbReference>
<feature type="compositionally biased region" description="Polar residues" evidence="10">
    <location>
        <begin position="364"/>
        <end position="373"/>
    </location>
</feature>
<evidence type="ECO:0000256" key="5">
    <source>
        <dbReference type="ARBA" id="ARBA00022670"/>
    </source>
</evidence>